<dbReference type="Gene3D" id="1.10.10.10">
    <property type="entry name" value="Winged helix-like DNA-binding domain superfamily/Winged helix DNA-binding domain"/>
    <property type="match status" value="1"/>
</dbReference>
<dbReference type="SUPFAM" id="SSF52172">
    <property type="entry name" value="CheY-like"/>
    <property type="match status" value="1"/>
</dbReference>
<dbReference type="GO" id="GO:0000160">
    <property type="term" value="P:phosphorelay signal transduction system"/>
    <property type="evidence" value="ECO:0007669"/>
    <property type="project" value="InterPro"/>
</dbReference>
<dbReference type="GO" id="GO:0003723">
    <property type="term" value="F:RNA binding"/>
    <property type="evidence" value="ECO:0007669"/>
    <property type="project" value="InterPro"/>
</dbReference>
<dbReference type="STRING" id="698762.SAMN00808754_3051"/>
<dbReference type="SMART" id="SM01012">
    <property type="entry name" value="ANTAR"/>
    <property type="match status" value="1"/>
</dbReference>
<accession>A0A1W1W2V2</accession>
<evidence type="ECO:0000256" key="4">
    <source>
        <dbReference type="SAM" id="Coils"/>
    </source>
</evidence>
<dbReference type="RefSeq" id="WP_084666711.1">
    <property type="nucleotide sequence ID" value="NZ_LT838272.1"/>
</dbReference>
<dbReference type="Pfam" id="PF00072">
    <property type="entry name" value="Response_reg"/>
    <property type="match status" value="1"/>
</dbReference>
<dbReference type="AlphaFoldDB" id="A0A1W1W2V2"/>
<comment type="function">
    <text evidence="2">May play the central regulatory role in sporulation. It may be an element of the effector pathway responsible for the activation of sporulation genes in response to nutritional stress. Spo0A may act in concert with spo0H (a sigma factor) to control the expression of some genes that are critical to the sporulation process.</text>
</comment>
<feature type="domain" description="ANTAR" evidence="6">
    <location>
        <begin position="125"/>
        <end position="186"/>
    </location>
</feature>
<dbReference type="PANTHER" id="PTHR43367">
    <property type="match status" value="1"/>
</dbReference>
<name>A0A1W1W2V2_9FIRM</name>
<dbReference type="InterPro" id="IPR036388">
    <property type="entry name" value="WH-like_DNA-bd_sf"/>
</dbReference>
<sequence length="204" mass="22814">MRQPKIFLASTDQASLQTLKQILQREGYAVAGVAQDGSQALRLIHTLQPDLVILDSELAGTGALEVARFINEEQVAPIIMLASSWHRNIINKTRDFPVFAYLVKPVQETTLLPAVEAALANYEKLVRLEKELNKLKETLAARKVIERAKGILMETLGLTEAEAYRRIQKQSMDKCVPMKAIAEAIIVAHELQTGQRKKEDIKKS</sequence>
<feature type="coiled-coil region" evidence="4">
    <location>
        <begin position="118"/>
        <end position="145"/>
    </location>
</feature>
<dbReference type="Proteomes" id="UP000192569">
    <property type="component" value="Chromosome I"/>
</dbReference>
<dbReference type="Pfam" id="PF03861">
    <property type="entry name" value="ANTAR"/>
    <property type="match status" value="1"/>
</dbReference>
<dbReference type="InterPro" id="IPR008327">
    <property type="entry name" value="Sig_transdc_resp-reg_antiterm"/>
</dbReference>
<dbReference type="PIRSF" id="PIRSF036382">
    <property type="entry name" value="RR_antiterm"/>
    <property type="match status" value="1"/>
</dbReference>
<dbReference type="InterPro" id="IPR001789">
    <property type="entry name" value="Sig_transdc_resp-reg_receiver"/>
</dbReference>
<dbReference type="PANTHER" id="PTHR43367:SF1">
    <property type="entry name" value="TWO-COMPONENT RESPONSE REGULATOR-LIKE APRR6-RELATED"/>
    <property type="match status" value="1"/>
</dbReference>
<dbReference type="InterPro" id="IPR011006">
    <property type="entry name" value="CheY-like_superfamily"/>
</dbReference>
<keyword evidence="4" id="KW-0175">Coiled coil</keyword>
<evidence type="ECO:0000256" key="2">
    <source>
        <dbReference type="ARBA" id="ARBA00024867"/>
    </source>
</evidence>
<keyword evidence="8" id="KW-1185">Reference proteome</keyword>
<evidence type="ECO:0000259" key="5">
    <source>
        <dbReference type="PROSITE" id="PS50110"/>
    </source>
</evidence>
<dbReference type="PROSITE" id="PS50921">
    <property type="entry name" value="ANTAR"/>
    <property type="match status" value="1"/>
</dbReference>
<evidence type="ECO:0000313" key="8">
    <source>
        <dbReference type="Proteomes" id="UP000192569"/>
    </source>
</evidence>
<keyword evidence="3" id="KW-0597">Phosphoprotein</keyword>
<evidence type="ECO:0000259" key="6">
    <source>
        <dbReference type="PROSITE" id="PS50921"/>
    </source>
</evidence>
<dbReference type="PROSITE" id="PS50110">
    <property type="entry name" value="RESPONSE_REGULATORY"/>
    <property type="match status" value="1"/>
</dbReference>
<gene>
    <name evidence="7" type="ORF">SAMN00808754_3051</name>
</gene>
<organism evidence="7 8">
    <name type="scientific">Thermanaeromonas toyohensis ToBE</name>
    <dbReference type="NCBI Taxonomy" id="698762"/>
    <lineage>
        <taxon>Bacteria</taxon>
        <taxon>Bacillati</taxon>
        <taxon>Bacillota</taxon>
        <taxon>Clostridia</taxon>
        <taxon>Neomoorellales</taxon>
        <taxon>Neomoorellaceae</taxon>
        <taxon>Thermanaeromonas</taxon>
    </lineage>
</organism>
<dbReference type="InterPro" id="IPR005561">
    <property type="entry name" value="ANTAR"/>
</dbReference>
<reference evidence="7 8" key="1">
    <citation type="submission" date="2017-04" db="EMBL/GenBank/DDBJ databases">
        <authorList>
            <person name="Afonso C.L."/>
            <person name="Miller P.J."/>
            <person name="Scott M.A."/>
            <person name="Spackman E."/>
            <person name="Goraichik I."/>
            <person name="Dimitrov K.M."/>
            <person name="Suarez D.L."/>
            <person name="Swayne D.E."/>
        </authorList>
    </citation>
    <scope>NUCLEOTIDE SEQUENCE [LARGE SCALE GENOMIC DNA]</scope>
    <source>
        <strain evidence="7 8">ToBE</strain>
    </source>
</reference>
<dbReference type="SMART" id="SM00448">
    <property type="entry name" value="REC"/>
    <property type="match status" value="1"/>
</dbReference>
<feature type="domain" description="Response regulatory" evidence="5">
    <location>
        <begin position="5"/>
        <end position="119"/>
    </location>
</feature>
<dbReference type="OrthoDB" id="9808843at2"/>
<feature type="modified residue" description="4-aspartylphosphate" evidence="3">
    <location>
        <position position="55"/>
    </location>
</feature>
<protein>
    <recommendedName>
        <fullName evidence="1">Stage 0 sporulation protein A homolog</fullName>
    </recommendedName>
</protein>
<dbReference type="Gene3D" id="3.40.50.2300">
    <property type="match status" value="1"/>
</dbReference>
<dbReference type="EMBL" id="LT838272">
    <property type="protein sequence ID" value="SMB99721.1"/>
    <property type="molecule type" value="Genomic_DNA"/>
</dbReference>
<evidence type="ECO:0000256" key="3">
    <source>
        <dbReference type="PROSITE-ProRule" id="PRU00169"/>
    </source>
</evidence>
<proteinExistence type="predicted"/>
<evidence type="ECO:0000256" key="1">
    <source>
        <dbReference type="ARBA" id="ARBA00018672"/>
    </source>
</evidence>
<evidence type="ECO:0000313" key="7">
    <source>
        <dbReference type="EMBL" id="SMB99721.1"/>
    </source>
</evidence>